<name>A0A6J0MXC1_RAPSA</name>
<protein>
    <submittedName>
        <fullName evidence="4">Uncharacterized protein LOC108848285</fullName>
    </submittedName>
</protein>
<accession>A0A6J0MXC1</accession>
<keyword evidence="2" id="KW-0812">Transmembrane</keyword>
<proteinExistence type="predicted"/>
<keyword evidence="2" id="KW-1133">Transmembrane helix</keyword>
<dbReference type="Proteomes" id="UP000504610">
    <property type="component" value="Chromosome 4"/>
</dbReference>
<organism evidence="3 4">
    <name type="scientific">Raphanus sativus</name>
    <name type="common">Radish</name>
    <name type="synonym">Raphanus raphanistrum var. sativus</name>
    <dbReference type="NCBI Taxonomy" id="3726"/>
    <lineage>
        <taxon>Eukaryota</taxon>
        <taxon>Viridiplantae</taxon>
        <taxon>Streptophyta</taxon>
        <taxon>Embryophyta</taxon>
        <taxon>Tracheophyta</taxon>
        <taxon>Spermatophyta</taxon>
        <taxon>Magnoliopsida</taxon>
        <taxon>eudicotyledons</taxon>
        <taxon>Gunneridae</taxon>
        <taxon>Pentapetalae</taxon>
        <taxon>rosids</taxon>
        <taxon>malvids</taxon>
        <taxon>Brassicales</taxon>
        <taxon>Brassicaceae</taxon>
        <taxon>Brassiceae</taxon>
        <taxon>Raphanus</taxon>
    </lineage>
</organism>
<evidence type="ECO:0000256" key="1">
    <source>
        <dbReference type="SAM" id="MobiDB-lite"/>
    </source>
</evidence>
<gene>
    <name evidence="4" type="primary">LOC108848285</name>
</gene>
<dbReference type="KEGG" id="rsz:108848285"/>
<dbReference type="PANTHER" id="PTHR35719:SF2">
    <property type="entry name" value="ABC TRANSMEMBRANE TYPE-1 DOMAIN-CONTAINING PROTEIN"/>
    <property type="match status" value="1"/>
</dbReference>
<evidence type="ECO:0000313" key="4">
    <source>
        <dbReference type="RefSeq" id="XP_018477107.2"/>
    </source>
</evidence>
<keyword evidence="2" id="KW-0472">Membrane</keyword>
<dbReference type="RefSeq" id="XP_018477107.2">
    <property type="nucleotide sequence ID" value="XM_018621605.2"/>
</dbReference>
<feature type="region of interest" description="Disordered" evidence="1">
    <location>
        <begin position="235"/>
        <end position="260"/>
    </location>
</feature>
<dbReference type="OrthoDB" id="785439at2759"/>
<dbReference type="PANTHER" id="PTHR35719">
    <property type="entry name" value="OS01G0680600 PROTEIN"/>
    <property type="match status" value="1"/>
</dbReference>
<feature type="transmembrane region" description="Helical" evidence="2">
    <location>
        <begin position="162"/>
        <end position="180"/>
    </location>
</feature>
<reference evidence="4" key="2">
    <citation type="submission" date="2025-08" db="UniProtKB">
        <authorList>
            <consortium name="RefSeq"/>
        </authorList>
    </citation>
    <scope>IDENTIFICATION</scope>
    <source>
        <tissue evidence="4">Leaf</tissue>
    </source>
</reference>
<sequence length="290" mass="33128">MADRGALPLLRPSLPPRPSIFLSFSSLRPWQIQKPSSSPSSVFHPLYSSSSRSTVVSVKVISLNRRRFRYKVCAVAEEEGRYGRTERGKRGRKRRQLWEELLEDNNVEDDDDVDVGDSGKIDLWKILEEIVDNVWILKAFKSYGYLLPFILLSLFFSTGPKAFLISLGVAIGPSLLFLAFQKLVGWDKRRRASTANQFGIEMEEDERRSRVRYTPSQVRNSGMASNFGGWDELEGGPGTVPKQQRTEPGRKPVKKRKKIRREEAEAAQPLLFRLLVSLFPFLSSYTNMLK</sequence>
<dbReference type="AlphaFoldDB" id="A0A6J0MXC1"/>
<keyword evidence="3" id="KW-1185">Reference proteome</keyword>
<evidence type="ECO:0000256" key="2">
    <source>
        <dbReference type="SAM" id="Phobius"/>
    </source>
</evidence>
<evidence type="ECO:0000313" key="3">
    <source>
        <dbReference type="Proteomes" id="UP000504610"/>
    </source>
</evidence>
<dbReference type="GeneID" id="108848285"/>
<reference evidence="3" key="1">
    <citation type="journal article" date="2019" name="Database">
        <title>The radish genome database (RadishGD): an integrated information resource for radish genomics.</title>
        <authorList>
            <person name="Yu H.J."/>
            <person name="Baek S."/>
            <person name="Lee Y.J."/>
            <person name="Cho A."/>
            <person name="Mun J.H."/>
        </authorList>
    </citation>
    <scope>NUCLEOTIDE SEQUENCE [LARGE SCALE GENOMIC DNA]</scope>
    <source>
        <strain evidence="3">cv. WK10039</strain>
    </source>
</reference>